<feature type="signal peptide" evidence="5">
    <location>
        <begin position="1"/>
        <end position="19"/>
    </location>
</feature>
<dbReference type="HOGENOM" id="CLU_010591_8_0_1"/>
<feature type="region of interest" description="Disordered" evidence="4">
    <location>
        <begin position="99"/>
        <end position="119"/>
    </location>
</feature>
<dbReference type="OMA" id="CTGMWAD"/>
<feature type="domain" description="LysM" evidence="6">
    <location>
        <begin position="386"/>
        <end position="432"/>
    </location>
</feature>
<dbReference type="InterPro" id="IPR036779">
    <property type="entry name" value="LysM_dom_sf"/>
</dbReference>
<dbReference type="SMART" id="SM00257">
    <property type="entry name" value="LysM"/>
    <property type="match status" value="4"/>
</dbReference>
<evidence type="ECO:0000256" key="5">
    <source>
        <dbReference type="SAM" id="SignalP"/>
    </source>
</evidence>
<dbReference type="CDD" id="cd00118">
    <property type="entry name" value="LysM"/>
    <property type="match status" value="3"/>
</dbReference>
<dbReference type="InterPro" id="IPR018392">
    <property type="entry name" value="LysM"/>
</dbReference>
<dbReference type="PANTHER" id="PTHR34997:SF2">
    <property type="entry name" value="LYSM DOMAIN-CONTAINING PROTEIN-RELATED"/>
    <property type="match status" value="1"/>
</dbReference>
<dbReference type="Proteomes" id="UP000024533">
    <property type="component" value="Unassembled WGS sequence"/>
</dbReference>
<dbReference type="Gene3D" id="3.10.350.10">
    <property type="entry name" value="LysM domain"/>
    <property type="match status" value="5"/>
</dbReference>
<reference evidence="7 8" key="1">
    <citation type="submission" date="2014-02" db="EMBL/GenBank/DDBJ databases">
        <title>The Genome Sequence of Trichophyton interdigitale MR816.</title>
        <authorList>
            <consortium name="The Broad Institute Genomics Platform"/>
            <person name="Cuomo C.A."/>
            <person name="White T.C."/>
            <person name="Graser Y."/>
            <person name="Martinez-Rossi N."/>
            <person name="Heitman J."/>
            <person name="Young S.K."/>
            <person name="Zeng Q."/>
            <person name="Gargeya S."/>
            <person name="Abouelleil A."/>
            <person name="Alvarado L."/>
            <person name="Chapman S.B."/>
            <person name="Gainer-Dewar J."/>
            <person name="Goldberg J."/>
            <person name="Griggs A."/>
            <person name="Gujja S."/>
            <person name="Hansen M."/>
            <person name="Howarth C."/>
            <person name="Imamovic A."/>
            <person name="Larimer J."/>
            <person name="Martinez D."/>
            <person name="Murphy C."/>
            <person name="Pearson M.D."/>
            <person name="Persinoti G."/>
            <person name="Poon T."/>
            <person name="Priest M."/>
            <person name="Roberts A.D."/>
            <person name="Saif S."/>
            <person name="Shea T.D."/>
            <person name="Sykes S.N."/>
            <person name="Wortman J."/>
            <person name="Nusbaum C."/>
            <person name="Birren B."/>
        </authorList>
    </citation>
    <scope>NUCLEOTIDE SEQUENCE [LARGE SCALE GENOMIC DNA]</scope>
    <source>
        <strain evidence="7 8">MR816</strain>
    </source>
</reference>
<proteinExistence type="predicted"/>
<keyword evidence="8" id="KW-1185">Reference proteome</keyword>
<dbReference type="SUPFAM" id="SSF54106">
    <property type="entry name" value="LysM domain"/>
    <property type="match status" value="4"/>
</dbReference>
<feature type="domain" description="LysM" evidence="6">
    <location>
        <begin position="302"/>
        <end position="348"/>
    </location>
</feature>
<feature type="chain" id="PRO_5001578985" description="LysM domain-containing protein" evidence="5">
    <location>
        <begin position="20"/>
        <end position="435"/>
    </location>
</feature>
<dbReference type="OrthoDB" id="5985073at2759"/>
<feature type="domain" description="LysM" evidence="6">
    <location>
        <begin position="134"/>
        <end position="180"/>
    </location>
</feature>
<name>A0A059J1Z7_TRIIM</name>
<dbReference type="STRING" id="1215338.A0A059J1Z7"/>
<evidence type="ECO:0000256" key="3">
    <source>
        <dbReference type="ARBA" id="ARBA00023026"/>
    </source>
</evidence>
<dbReference type="InterPro" id="IPR052210">
    <property type="entry name" value="LysM1-like"/>
</dbReference>
<evidence type="ECO:0000313" key="8">
    <source>
        <dbReference type="Proteomes" id="UP000024533"/>
    </source>
</evidence>
<dbReference type="Pfam" id="PF01476">
    <property type="entry name" value="LysM"/>
    <property type="match status" value="4"/>
</dbReference>
<evidence type="ECO:0000256" key="1">
    <source>
        <dbReference type="ARBA" id="ARBA00022669"/>
    </source>
</evidence>
<feature type="domain" description="LysM" evidence="6">
    <location>
        <begin position="222"/>
        <end position="268"/>
    </location>
</feature>
<dbReference type="EMBL" id="AOKY01000479">
    <property type="protein sequence ID" value="KDB21527.1"/>
    <property type="molecule type" value="Genomic_DNA"/>
</dbReference>
<feature type="region of interest" description="Disordered" evidence="4">
    <location>
        <begin position="187"/>
        <end position="210"/>
    </location>
</feature>
<protein>
    <recommendedName>
        <fullName evidence="6">LysM domain-containing protein</fullName>
    </recommendedName>
</protein>
<keyword evidence="3" id="KW-0843">Virulence</keyword>
<keyword evidence="1" id="KW-0147">Chitin-binding</keyword>
<comment type="caution">
    <text evidence="7">The sequence shown here is derived from an EMBL/GenBank/DDBJ whole genome shotgun (WGS) entry which is preliminary data.</text>
</comment>
<sequence>MVTLKVCFLLLASSELAFGAAPGARYRRRDSAPANPYDKDTTKYCTWWLDYNEELPCDQVLKANSITLEEFRRWNPSITGNCEGMTVGKSYCVEATFEPTPTASPTGPSGPTGTPGTIETPLPTQPEIAPNCDAFHLVKQGEDCSTISATYGITGAQFLAWNPSAGKDCTGLWANAYACVSIVGHEPSKTTSPAPQPTPTKPSNGIETPLPTQPKIVDNCDRFHLVQSGENCAAIASKYGISLAQFTQWNSAAGSNCEGLWANAYACVSIIGHEPMPTPTKPSNGIETPLPTQPEIVNNCNKFYLVQSGDTCTTIVSKYGITLSDFTKWNPKAGNTCAGLWANAYACVSVIGYTPKPSPTPTPTKPPNGIQTPTPIQNGMVTNCNKFHFVETGNTCPVIQAKYKVTLADLVKWNPAIKADCTGLWAKSYLCVGTL</sequence>
<dbReference type="PANTHER" id="PTHR34997">
    <property type="entry name" value="AM15"/>
    <property type="match status" value="1"/>
</dbReference>
<evidence type="ECO:0000259" key="6">
    <source>
        <dbReference type="PROSITE" id="PS51782"/>
    </source>
</evidence>
<dbReference type="AlphaFoldDB" id="A0A059J1Z7"/>
<dbReference type="PROSITE" id="PS51782">
    <property type="entry name" value="LYSM"/>
    <property type="match status" value="4"/>
</dbReference>
<gene>
    <name evidence="7" type="ORF">H109_06540</name>
</gene>
<dbReference type="GO" id="GO:0008061">
    <property type="term" value="F:chitin binding"/>
    <property type="evidence" value="ECO:0007669"/>
    <property type="project" value="UniProtKB-KW"/>
</dbReference>
<keyword evidence="2 5" id="KW-0732">Signal</keyword>
<evidence type="ECO:0000256" key="2">
    <source>
        <dbReference type="ARBA" id="ARBA00022729"/>
    </source>
</evidence>
<organism evidence="7 8">
    <name type="scientific">Trichophyton interdigitale (strain MR816)</name>
    <dbReference type="NCBI Taxonomy" id="1215338"/>
    <lineage>
        <taxon>Eukaryota</taxon>
        <taxon>Fungi</taxon>
        <taxon>Dikarya</taxon>
        <taxon>Ascomycota</taxon>
        <taxon>Pezizomycotina</taxon>
        <taxon>Eurotiomycetes</taxon>
        <taxon>Eurotiomycetidae</taxon>
        <taxon>Onygenales</taxon>
        <taxon>Arthrodermataceae</taxon>
        <taxon>Trichophyton</taxon>
    </lineage>
</organism>
<evidence type="ECO:0000256" key="4">
    <source>
        <dbReference type="SAM" id="MobiDB-lite"/>
    </source>
</evidence>
<evidence type="ECO:0000313" key="7">
    <source>
        <dbReference type="EMBL" id="KDB21527.1"/>
    </source>
</evidence>
<accession>A0A059J1Z7</accession>